<evidence type="ECO:0008006" key="3">
    <source>
        <dbReference type="Google" id="ProtNLM"/>
    </source>
</evidence>
<dbReference type="Proteomes" id="UP000823927">
    <property type="component" value="Unassembled WGS sequence"/>
</dbReference>
<comment type="caution">
    <text evidence="1">The sequence shown here is derived from an EMBL/GenBank/DDBJ whole genome shotgun (WGS) entry which is preliminary data.</text>
</comment>
<dbReference type="InterPro" id="IPR011051">
    <property type="entry name" value="RmlC_Cupin_sf"/>
</dbReference>
<reference evidence="1" key="1">
    <citation type="submission" date="2020-10" db="EMBL/GenBank/DDBJ databases">
        <authorList>
            <person name="Gilroy R."/>
        </authorList>
    </citation>
    <scope>NUCLEOTIDE SEQUENCE</scope>
    <source>
        <strain evidence="1">CHK178-757</strain>
    </source>
</reference>
<dbReference type="InterPro" id="IPR014710">
    <property type="entry name" value="RmlC-like_jellyroll"/>
</dbReference>
<reference evidence="1" key="2">
    <citation type="journal article" date="2021" name="PeerJ">
        <title>Extensive microbial diversity within the chicken gut microbiome revealed by metagenomics and culture.</title>
        <authorList>
            <person name="Gilroy R."/>
            <person name="Ravi A."/>
            <person name="Getino M."/>
            <person name="Pursley I."/>
            <person name="Horton D.L."/>
            <person name="Alikhan N.F."/>
            <person name="Baker D."/>
            <person name="Gharbi K."/>
            <person name="Hall N."/>
            <person name="Watson M."/>
            <person name="Adriaenssens E.M."/>
            <person name="Foster-Nyarko E."/>
            <person name="Jarju S."/>
            <person name="Secka A."/>
            <person name="Antonio M."/>
            <person name="Oren A."/>
            <person name="Chaudhuri R.R."/>
            <person name="La Ragione R."/>
            <person name="Hildebrand F."/>
            <person name="Pallen M.J."/>
        </authorList>
    </citation>
    <scope>NUCLEOTIDE SEQUENCE</scope>
    <source>
        <strain evidence="1">CHK178-757</strain>
    </source>
</reference>
<evidence type="ECO:0000313" key="2">
    <source>
        <dbReference type="Proteomes" id="UP000823927"/>
    </source>
</evidence>
<accession>A0A9D1JPJ1</accession>
<sequence length="132" mass="15347">MEHKEIEIIEFQPEGYKPLVDFGEWRVAVLKFCDDLKLENIKTMQKHLETDEVFVLIRGNCTLFLGKDGDTPEDIHRVSMEPGKIYNIKKGVWHNHIMDEGTEVLIVENRNTCDDNSPIVPLNEEQLAQLNR</sequence>
<dbReference type="Gene3D" id="2.60.120.10">
    <property type="entry name" value="Jelly Rolls"/>
    <property type="match status" value="1"/>
</dbReference>
<dbReference type="SUPFAM" id="SSF51182">
    <property type="entry name" value="RmlC-like cupins"/>
    <property type="match status" value="1"/>
</dbReference>
<name>A0A9D1JPJ1_9FIRM</name>
<organism evidence="1 2">
    <name type="scientific">Candidatus Scybalocola faecigallinarum</name>
    <dbReference type="NCBI Taxonomy" id="2840941"/>
    <lineage>
        <taxon>Bacteria</taxon>
        <taxon>Bacillati</taxon>
        <taxon>Bacillota</taxon>
        <taxon>Clostridia</taxon>
        <taxon>Lachnospirales</taxon>
        <taxon>Lachnospiraceae</taxon>
        <taxon>Lachnospiraceae incertae sedis</taxon>
        <taxon>Candidatus Scybalocola (ex Gilroy et al. 2021)</taxon>
    </lineage>
</organism>
<gene>
    <name evidence="1" type="ORF">IAB46_01240</name>
</gene>
<protein>
    <recommendedName>
        <fullName evidence="3">Cupin</fullName>
    </recommendedName>
</protein>
<dbReference type="EMBL" id="DVIT01000005">
    <property type="protein sequence ID" value="HIS46182.1"/>
    <property type="molecule type" value="Genomic_DNA"/>
</dbReference>
<proteinExistence type="predicted"/>
<evidence type="ECO:0000313" key="1">
    <source>
        <dbReference type="EMBL" id="HIS46182.1"/>
    </source>
</evidence>
<dbReference type="AlphaFoldDB" id="A0A9D1JPJ1"/>